<name>A0A507E1G0_9FUNG</name>
<dbReference type="AlphaFoldDB" id="A0A507E1G0"/>
<dbReference type="InterPro" id="IPR013899">
    <property type="entry name" value="DUF1771"/>
</dbReference>
<feature type="region of interest" description="Disordered" evidence="1">
    <location>
        <begin position="304"/>
        <end position="329"/>
    </location>
</feature>
<feature type="domain" description="Smr" evidence="2">
    <location>
        <begin position="451"/>
        <end position="512"/>
    </location>
</feature>
<dbReference type="SMART" id="SM00463">
    <property type="entry name" value="SMR"/>
    <property type="match status" value="1"/>
</dbReference>
<dbReference type="Proteomes" id="UP000318582">
    <property type="component" value="Unassembled WGS sequence"/>
</dbReference>
<dbReference type="GO" id="GO:0004519">
    <property type="term" value="F:endonuclease activity"/>
    <property type="evidence" value="ECO:0007669"/>
    <property type="project" value="TreeGrafter"/>
</dbReference>
<gene>
    <name evidence="4" type="ORF">PhCBS80983_g04185</name>
</gene>
<dbReference type="GO" id="GO:0043130">
    <property type="term" value="F:ubiquitin binding"/>
    <property type="evidence" value="ECO:0007669"/>
    <property type="project" value="InterPro"/>
</dbReference>
<dbReference type="SUPFAM" id="SSF46934">
    <property type="entry name" value="UBA-like"/>
    <property type="match status" value="3"/>
</dbReference>
<evidence type="ECO:0000259" key="2">
    <source>
        <dbReference type="PROSITE" id="PS50828"/>
    </source>
</evidence>
<dbReference type="SUPFAM" id="SSF160443">
    <property type="entry name" value="SMR domain-like"/>
    <property type="match status" value="1"/>
</dbReference>
<dbReference type="InterPro" id="IPR002625">
    <property type="entry name" value="Smr_dom"/>
</dbReference>
<dbReference type="SMART" id="SM01162">
    <property type="entry name" value="DUF1771"/>
    <property type="match status" value="1"/>
</dbReference>
<evidence type="ECO:0000313" key="4">
    <source>
        <dbReference type="EMBL" id="TPX56920.1"/>
    </source>
</evidence>
<feature type="region of interest" description="Disordered" evidence="1">
    <location>
        <begin position="137"/>
        <end position="188"/>
    </location>
</feature>
<dbReference type="InterPro" id="IPR036063">
    <property type="entry name" value="Smr_dom_sf"/>
</dbReference>
<dbReference type="STRING" id="109895.A0A507E1G0"/>
<dbReference type="InterPro" id="IPR003892">
    <property type="entry name" value="CUE"/>
</dbReference>
<keyword evidence="5" id="KW-1185">Reference proteome</keyword>
<evidence type="ECO:0000259" key="3">
    <source>
        <dbReference type="PROSITE" id="PS51140"/>
    </source>
</evidence>
<organism evidence="4 5">
    <name type="scientific">Powellomyces hirtus</name>
    <dbReference type="NCBI Taxonomy" id="109895"/>
    <lineage>
        <taxon>Eukaryota</taxon>
        <taxon>Fungi</taxon>
        <taxon>Fungi incertae sedis</taxon>
        <taxon>Chytridiomycota</taxon>
        <taxon>Chytridiomycota incertae sedis</taxon>
        <taxon>Chytridiomycetes</taxon>
        <taxon>Spizellomycetales</taxon>
        <taxon>Powellomycetaceae</taxon>
        <taxon>Powellomyces</taxon>
    </lineage>
</organism>
<feature type="domain" description="CUE" evidence="3">
    <location>
        <begin position="186"/>
        <end position="229"/>
    </location>
</feature>
<comment type="caution">
    <text evidence="4">The sequence shown here is derived from an EMBL/GenBank/DDBJ whole genome shotgun (WGS) entry which is preliminary data.</text>
</comment>
<dbReference type="Gene3D" id="1.10.8.10">
    <property type="entry name" value="DNA helicase RuvA subunit, C-terminal domain"/>
    <property type="match status" value="1"/>
</dbReference>
<evidence type="ECO:0008006" key="6">
    <source>
        <dbReference type="Google" id="ProtNLM"/>
    </source>
</evidence>
<sequence length="531" mass="57464">MGLLEELFPALPTTQLQEAFDAVNGDTQRAVDLLCSQVAHAPAVAWKQSNDVKSAPKEKSNGYTSASALLDPAPAVVVKLNQPESLQFLAAMFEAMAISVLENALDRCGGNVENAVDFILTNHSDFSDDGSSISSGTDLSSVLDSSSNGARDDQTEASSTSSSSPSRSARSVSARGTPSGSSSSYEDDGLSSMLSSMFPYHDELTIKSVLRTHDYDINRAADILSRLSVHDEYKPAATTQGINHDQALAALLDIFPDRDLETLQQALARAAGDVDGAIDTVAAFKPPCDGSCVLDGYPCMLHSSKPRKKERASSADFGSRRGRTRNEKGTKMLVAHGSSHGLASRFLTSGPELVSPAQQKLSTFASATQAQACDPKEYRQLAHEYREQRNDRFRRAAAAFQKGDLTGRGSAAYYSEEGRELTSQMARWNNMAASTVIQRNQARLQNDPYTIDLHELTVQEAIKYVDEAVNNWYSRDGAKSKPRKPLKIITGAGQHSSFGVRKLYPAVIKSLKGKGWTTSTGGNGWFYVVNR</sequence>
<dbReference type="Pfam" id="PF02845">
    <property type="entry name" value="CUE"/>
    <property type="match status" value="1"/>
</dbReference>
<dbReference type="GO" id="GO:0005634">
    <property type="term" value="C:nucleus"/>
    <property type="evidence" value="ECO:0007669"/>
    <property type="project" value="TreeGrafter"/>
</dbReference>
<reference evidence="4 5" key="1">
    <citation type="journal article" date="2019" name="Sci. Rep.">
        <title>Comparative genomics of chytrid fungi reveal insights into the obligate biotrophic and pathogenic lifestyle of Synchytrium endobioticum.</title>
        <authorList>
            <person name="van de Vossenberg B.T.L.H."/>
            <person name="Warris S."/>
            <person name="Nguyen H.D.T."/>
            <person name="van Gent-Pelzer M.P.E."/>
            <person name="Joly D.L."/>
            <person name="van de Geest H.C."/>
            <person name="Bonants P.J.M."/>
            <person name="Smith D.S."/>
            <person name="Levesque C.A."/>
            <person name="van der Lee T.A.J."/>
        </authorList>
    </citation>
    <scope>NUCLEOTIDE SEQUENCE [LARGE SCALE GENOMIC DNA]</scope>
    <source>
        <strain evidence="4 5">CBS 809.83</strain>
    </source>
</reference>
<feature type="compositionally biased region" description="Low complexity" evidence="1">
    <location>
        <begin position="157"/>
        <end position="184"/>
    </location>
</feature>
<protein>
    <recommendedName>
        <fullName evidence="6">Smr domain-containing protein</fullName>
    </recommendedName>
</protein>
<dbReference type="Pfam" id="PF08590">
    <property type="entry name" value="DUF1771"/>
    <property type="match status" value="1"/>
</dbReference>
<dbReference type="InterPro" id="IPR052772">
    <property type="entry name" value="Endo/PolyKinase_Domain-Protein"/>
</dbReference>
<dbReference type="EMBL" id="QEAQ01000062">
    <property type="protein sequence ID" value="TPX56920.1"/>
    <property type="molecule type" value="Genomic_DNA"/>
</dbReference>
<dbReference type="PROSITE" id="PS51140">
    <property type="entry name" value="CUE"/>
    <property type="match status" value="2"/>
</dbReference>
<dbReference type="PANTHER" id="PTHR46535:SF1">
    <property type="entry name" value="NEDD4-BINDING PROTEIN 2"/>
    <property type="match status" value="1"/>
</dbReference>
<dbReference type="Gene3D" id="3.30.1370.110">
    <property type="match status" value="1"/>
</dbReference>
<evidence type="ECO:0000313" key="5">
    <source>
        <dbReference type="Proteomes" id="UP000318582"/>
    </source>
</evidence>
<dbReference type="PANTHER" id="PTHR46535">
    <property type="entry name" value="NEDD4-BINDING PROTEIN 2"/>
    <property type="match status" value="1"/>
</dbReference>
<dbReference type="InterPro" id="IPR009060">
    <property type="entry name" value="UBA-like_sf"/>
</dbReference>
<evidence type="ECO:0000256" key="1">
    <source>
        <dbReference type="SAM" id="MobiDB-lite"/>
    </source>
</evidence>
<accession>A0A507E1G0</accession>
<dbReference type="PROSITE" id="PS50828">
    <property type="entry name" value="SMR"/>
    <property type="match status" value="1"/>
</dbReference>
<proteinExistence type="predicted"/>
<dbReference type="CDD" id="cd14279">
    <property type="entry name" value="CUE"/>
    <property type="match status" value="4"/>
</dbReference>
<feature type="domain" description="CUE" evidence="3">
    <location>
        <begin position="243"/>
        <end position="286"/>
    </location>
</feature>